<dbReference type="GO" id="GO:0004843">
    <property type="term" value="F:cysteine-type deubiquitinase activity"/>
    <property type="evidence" value="ECO:0007669"/>
    <property type="project" value="InterPro"/>
</dbReference>
<dbReference type="SUPFAM" id="SSF54001">
    <property type="entry name" value="Cysteine proteinases"/>
    <property type="match status" value="1"/>
</dbReference>
<dbReference type="InterPro" id="IPR038765">
    <property type="entry name" value="Papain-like_cys_pep_sf"/>
</dbReference>
<feature type="domain" description="USP" evidence="2">
    <location>
        <begin position="187"/>
        <end position="539"/>
    </location>
</feature>
<evidence type="ECO:0000313" key="3">
    <source>
        <dbReference type="EMBL" id="UJO13234.1"/>
    </source>
</evidence>
<dbReference type="InterPro" id="IPR001394">
    <property type="entry name" value="Peptidase_C19_UCH"/>
</dbReference>
<organism evidence="3 4">
    <name type="scientific">Passalora fulva</name>
    <name type="common">Tomato leaf mold</name>
    <name type="synonym">Cladosporium fulvum</name>
    <dbReference type="NCBI Taxonomy" id="5499"/>
    <lineage>
        <taxon>Eukaryota</taxon>
        <taxon>Fungi</taxon>
        <taxon>Dikarya</taxon>
        <taxon>Ascomycota</taxon>
        <taxon>Pezizomycotina</taxon>
        <taxon>Dothideomycetes</taxon>
        <taxon>Dothideomycetidae</taxon>
        <taxon>Mycosphaerellales</taxon>
        <taxon>Mycosphaerellaceae</taxon>
        <taxon>Fulvia</taxon>
    </lineage>
</organism>
<evidence type="ECO:0000313" key="4">
    <source>
        <dbReference type="Proteomes" id="UP000756132"/>
    </source>
</evidence>
<keyword evidence="4" id="KW-1185">Reference proteome</keyword>
<proteinExistence type="predicted"/>
<dbReference type="Proteomes" id="UP000756132">
    <property type="component" value="Chromosome 2"/>
</dbReference>
<dbReference type="RefSeq" id="XP_047757600.1">
    <property type="nucleotide sequence ID" value="XM_047902027.1"/>
</dbReference>
<dbReference type="KEGG" id="ffu:CLAFUR5_02879"/>
<dbReference type="Gene3D" id="3.90.70.10">
    <property type="entry name" value="Cysteine proteinases"/>
    <property type="match status" value="1"/>
</dbReference>
<reference evidence="3" key="2">
    <citation type="journal article" date="2022" name="Microb. Genom.">
        <title>A chromosome-scale genome assembly of the tomato pathogen Cladosporium fulvum reveals a compartmentalized genome architecture and the presence of a dispensable chromosome.</title>
        <authorList>
            <person name="Zaccaron A.Z."/>
            <person name="Chen L.H."/>
            <person name="Samaras A."/>
            <person name="Stergiopoulos I."/>
        </authorList>
    </citation>
    <scope>NUCLEOTIDE SEQUENCE</scope>
    <source>
        <strain evidence="3">Race5_Kim</strain>
    </source>
</reference>
<gene>
    <name evidence="3" type="ORF">CLAFUR5_02879</name>
</gene>
<dbReference type="InterPro" id="IPR028889">
    <property type="entry name" value="USP"/>
</dbReference>
<feature type="compositionally biased region" description="Low complexity" evidence="1">
    <location>
        <begin position="143"/>
        <end position="160"/>
    </location>
</feature>
<accession>A0A9Q8L9E2</accession>
<dbReference type="EMBL" id="CP090164">
    <property type="protein sequence ID" value="UJO13234.1"/>
    <property type="molecule type" value="Genomic_DNA"/>
</dbReference>
<feature type="region of interest" description="Disordered" evidence="1">
    <location>
        <begin position="16"/>
        <end position="178"/>
    </location>
</feature>
<dbReference type="PROSITE" id="PS50235">
    <property type="entry name" value="USP_3"/>
    <property type="match status" value="1"/>
</dbReference>
<feature type="compositionally biased region" description="Polar residues" evidence="1">
    <location>
        <begin position="81"/>
        <end position="99"/>
    </location>
</feature>
<dbReference type="GO" id="GO:0005634">
    <property type="term" value="C:nucleus"/>
    <property type="evidence" value="ECO:0007669"/>
    <property type="project" value="TreeGrafter"/>
</dbReference>
<dbReference type="InterPro" id="IPR050164">
    <property type="entry name" value="Peptidase_C19"/>
</dbReference>
<dbReference type="GO" id="GO:0016579">
    <property type="term" value="P:protein deubiquitination"/>
    <property type="evidence" value="ECO:0007669"/>
    <property type="project" value="InterPro"/>
</dbReference>
<dbReference type="PANTHER" id="PTHR24006">
    <property type="entry name" value="UBIQUITIN CARBOXYL-TERMINAL HYDROLASE"/>
    <property type="match status" value="1"/>
</dbReference>
<reference evidence="3" key="1">
    <citation type="submission" date="2021-12" db="EMBL/GenBank/DDBJ databases">
        <authorList>
            <person name="Zaccaron A."/>
            <person name="Stergiopoulos I."/>
        </authorList>
    </citation>
    <scope>NUCLEOTIDE SEQUENCE</scope>
    <source>
        <strain evidence="3">Race5_Kim</strain>
    </source>
</reference>
<protein>
    <recommendedName>
        <fullName evidence="2">USP domain-containing protein</fullName>
    </recommendedName>
</protein>
<dbReference type="OrthoDB" id="289038at2759"/>
<dbReference type="AlphaFoldDB" id="A0A9Q8L9E2"/>
<evidence type="ECO:0000259" key="2">
    <source>
        <dbReference type="PROSITE" id="PS50235"/>
    </source>
</evidence>
<feature type="compositionally biased region" description="Low complexity" evidence="1">
    <location>
        <begin position="57"/>
        <end position="80"/>
    </location>
</feature>
<feature type="compositionally biased region" description="Basic and acidic residues" evidence="1">
    <location>
        <begin position="106"/>
        <end position="116"/>
    </location>
</feature>
<dbReference type="OMA" id="NISIDWQ"/>
<sequence>MATKSWIEWILSLLPRPPRRDGRRRRGGRRSVSPSVTRGQGNRVGRIIDGRITKGISPSSPKRSGSSRKTSPRTSPTKPTQVGQLSLSPKRSTPASSPKGSPVEPHTGHTSEKDPAHGSPGGKSKPNSPPASPSKSDPAKTEGPASKSGSQGSGQPESPAKTPLPAPGTPAIEWNRFPEEMTSRRTKGLGNDGNFCYRNATLQALLHLPGFYRYMRGMQHSCLETSKKDLCVACALKALTFIYWHGQDAIDFTRRGDDSLGDDAWEAALDGPHAALKTFNNACGRNLPEAKEVRREFIKLHQSDPYDFLQYLLEHIGRKESPEDINTFANMFAMPLETSWTCADCGETTTTKTGGAEALSVGIQDPRPGLTLTEYVAHELEDLRRVKCDNKTCPGTSAKSKMDKEEGPVRHWQKRIVSSPEIMVIRMIRYGSYIDKKGRLQTRKIFDDVAFEELLDLSDFAGEDCVYRLDAVVAHSGKDIHRGHIIAAVRDFHGEQFHIINDDAVLGPSKRGRGEFAELQHPICQGSEKQPYMLFYSKLN</sequence>
<dbReference type="GO" id="GO:0005829">
    <property type="term" value="C:cytosol"/>
    <property type="evidence" value="ECO:0007669"/>
    <property type="project" value="TreeGrafter"/>
</dbReference>
<name>A0A9Q8L9E2_PASFU</name>
<dbReference type="GeneID" id="71982757"/>
<dbReference type="Pfam" id="PF00443">
    <property type="entry name" value="UCH"/>
    <property type="match status" value="1"/>
</dbReference>
<evidence type="ECO:0000256" key="1">
    <source>
        <dbReference type="SAM" id="MobiDB-lite"/>
    </source>
</evidence>
<feature type="compositionally biased region" description="Low complexity" evidence="1">
    <location>
        <begin position="30"/>
        <end position="39"/>
    </location>
</feature>